<protein>
    <submittedName>
        <fullName evidence="2">Uncharacterized protein</fullName>
    </submittedName>
</protein>
<proteinExistence type="predicted"/>
<evidence type="ECO:0000256" key="1">
    <source>
        <dbReference type="SAM" id="MobiDB-lite"/>
    </source>
</evidence>
<name>A0A4R6WKH8_9SPHI</name>
<dbReference type="EMBL" id="SNYV01000011">
    <property type="protein sequence ID" value="TDQ79278.1"/>
    <property type="molecule type" value="Genomic_DNA"/>
</dbReference>
<accession>A0A4R6WKH8</accession>
<gene>
    <name evidence="2" type="ORF">CLV99_0712</name>
</gene>
<dbReference type="RefSeq" id="WP_133583078.1">
    <property type="nucleotide sequence ID" value="NZ_SNYV01000011.1"/>
</dbReference>
<evidence type="ECO:0000313" key="2">
    <source>
        <dbReference type="EMBL" id="TDQ79278.1"/>
    </source>
</evidence>
<keyword evidence="3" id="KW-1185">Reference proteome</keyword>
<feature type="region of interest" description="Disordered" evidence="1">
    <location>
        <begin position="1"/>
        <end position="23"/>
    </location>
</feature>
<sequence length="74" mass="7904">MAWFTLNDPNFPADSSQYSPAPTPLPNCGGDQDICRINAADDGTGHPVLNTTVLGEMVTALNTRTESANIKLKQ</sequence>
<dbReference type="AlphaFoldDB" id="A0A4R6WKH8"/>
<dbReference type="OrthoDB" id="712137at2"/>
<comment type="caution">
    <text evidence="2">The sequence shown here is derived from an EMBL/GenBank/DDBJ whole genome shotgun (WGS) entry which is preliminary data.</text>
</comment>
<dbReference type="Proteomes" id="UP000295292">
    <property type="component" value="Unassembled WGS sequence"/>
</dbReference>
<organism evidence="2 3">
    <name type="scientific">Sphingobacterium yanglingense</name>
    <dbReference type="NCBI Taxonomy" id="1437280"/>
    <lineage>
        <taxon>Bacteria</taxon>
        <taxon>Pseudomonadati</taxon>
        <taxon>Bacteroidota</taxon>
        <taxon>Sphingobacteriia</taxon>
        <taxon>Sphingobacteriales</taxon>
        <taxon>Sphingobacteriaceae</taxon>
        <taxon>Sphingobacterium</taxon>
    </lineage>
</organism>
<evidence type="ECO:0000313" key="3">
    <source>
        <dbReference type="Proteomes" id="UP000295292"/>
    </source>
</evidence>
<reference evidence="2 3" key="1">
    <citation type="submission" date="2019-03" db="EMBL/GenBank/DDBJ databases">
        <title>Genomic Encyclopedia of Archaeal and Bacterial Type Strains, Phase II (KMG-II): from individual species to whole genera.</title>
        <authorList>
            <person name="Goeker M."/>
        </authorList>
    </citation>
    <scope>NUCLEOTIDE SEQUENCE [LARGE SCALE GENOMIC DNA]</scope>
    <source>
        <strain evidence="2 3">DSM 28353</strain>
    </source>
</reference>